<dbReference type="GO" id="GO:0006355">
    <property type="term" value="P:regulation of DNA-templated transcription"/>
    <property type="evidence" value="ECO:0007669"/>
    <property type="project" value="InterPro"/>
</dbReference>
<organism evidence="2 3">
    <name type="scientific">Bradyrhizobium erythrophlei</name>
    <dbReference type="NCBI Taxonomy" id="1437360"/>
    <lineage>
        <taxon>Bacteria</taxon>
        <taxon>Pseudomonadati</taxon>
        <taxon>Pseudomonadota</taxon>
        <taxon>Alphaproteobacteria</taxon>
        <taxon>Hyphomicrobiales</taxon>
        <taxon>Nitrobacteraceae</taxon>
        <taxon>Bradyrhizobium</taxon>
    </lineage>
</organism>
<dbReference type="Pfam" id="PF00196">
    <property type="entry name" value="GerE"/>
    <property type="match status" value="1"/>
</dbReference>
<sequence>MNAIFPKNVIDQEELSLFIGEIYDAAIDASRWRSVLAKAAKFIGGSSAALFSKDAAGGAGNIYHEFGTDPQYRQLYFDKYAKLDPATTGHFFAEVEQPISVTDLMPYHEFLETRFYREWVQPQGVVDFLAAVLDKSLTSVAMFGVFRHERDGLVDEEARQRIRLIIPHIRRAVLVSKAIDLKTTEAATFADTLDGLSAGMCLLDAEGRVVHANVAGRTILGMNDFLSESGGHISARDRDIEKALRELLSAAGGGDAAIGIEGIDLPLRAQDGTRYVAHVLPLTSGARRLAGTAYSAVAALFVRKSAIEVPSPPEVIARAYHLTPTELRVLLAIVEVGRVPEVAVALGVAESTVKTHLGHLFEKTGVTRQADLVKIVAGFSTPLSG</sequence>
<dbReference type="Proteomes" id="UP000184096">
    <property type="component" value="Chromosome I"/>
</dbReference>
<dbReference type="InterPro" id="IPR016032">
    <property type="entry name" value="Sig_transdc_resp-reg_C-effctor"/>
</dbReference>
<keyword evidence="3" id="KW-1185">Reference proteome</keyword>
<gene>
    <name evidence="2" type="ORF">SAMN05444170_0185</name>
</gene>
<accession>A0A1M7STD4</accession>
<dbReference type="InterPro" id="IPR035965">
    <property type="entry name" value="PAS-like_dom_sf"/>
</dbReference>
<protein>
    <submittedName>
        <fullName evidence="2">Transcriptional regulator, LuxR family</fullName>
    </submittedName>
</protein>
<dbReference type="EMBL" id="LT670849">
    <property type="protein sequence ID" value="SHN61807.1"/>
    <property type="molecule type" value="Genomic_DNA"/>
</dbReference>
<dbReference type="GO" id="GO:0003677">
    <property type="term" value="F:DNA binding"/>
    <property type="evidence" value="ECO:0007669"/>
    <property type="project" value="InterPro"/>
</dbReference>
<dbReference type="AlphaFoldDB" id="A0A1M7STD4"/>
<dbReference type="InterPro" id="IPR000792">
    <property type="entry name" value="Tscrpt_reg_LuxR_C"/>
</dbReference>
<evidence type="ECO:0000259" key="1">
    <source>
        <dbReference type="PROSITE" id="PS50043"/>
    </source>
</evidence>
<dbReference type="SUPFAM" id="SSF46894">
    <property type="entry name" value="C-terminal effector domain of the bipartite response regulators"/>
    <property type="match status" value="1"/>
</dbReference>
<dbReference type="PROSITE" id="PS50043">
    <property type="entry name" value="HTH_LUXR_2"/>
    <property type="match status" value="1"/>
</dbReference>
<dbReference type="OrthoDB" id="5497412at2"/>
<dbReference type="InterPro" id="IPR036388">
    <property type="entry name" value="WH-like_DNA-bd_sf"/>
</dbReference>
<feature type="domain" description="HTH luxR-type" evidence="1">
    <location>
        <begin position="315"/>
        <end position="380"/>
    </location>
</feature>
<evidence type="ECO:0000313" key="2">
    <source>
        <dbReference type="EMBL" id="SHN61807.1"/>
    </source>
</evidence>
<proteinExistence type="predicted"/>
<reference evidence="3" key="1">
    <citation type="submission" date="2016-11" db="EMBL/GenBank/DDBJ databases">
        <authorList>
            <person name="Varghese N."/>
            <person name="Submissions S."/>
        </authorList>
    </citation>
    <scope>NUCLEOTIDE SEQUENCE [LARGE SCALE GENOMIC DNA]</scope>
    <source>
        <strain evidence="3">GAS401</strain>
    </source>
</reference>
<evidence type="ECO:0000313" key="3">
    <source>
        <dbReference type="Proteomes" id="UP000184096"/>
    </source>
</evidence>
<dbReference type="RefSeq" id="WP_072816006.1">
    <property type="nucleotide sequence ID" value="NZ_LT670849.1"/>
</dbReference>
<dbReference type="CDD" id="cd06170">
    <property type="entry name" value="LuxR_C_like"/>
    <property type="match status" value="1"/>
</dbReference>
<dbReference type="SUPFAM" id="SSF55785">
    <property type="entry name" value="PYP-like sensor domain (PAS domain)"/>
    <property type="match status" value="1"/>
</dbReference>
<dbReference type="Gene3D" id="1.10.10.10">
    <property type="entry name" value="Winged helix-like DNA-binding domain superfamily/Winged helix DNA-binding domain"/>
    <property type="match status" value="1"/>
</dbReference>
<name>A0A1M7STD4_9BRAD</name>
<dbReference type="SMART" id="SM00421">
    <property type="entry name" value="HTH_LUXR"/>
    <property type="match status" value="1"/>
</dbReference>